<dbReference type="OrthoDB" id="4739804at2"/>
<keyword evidence="2" id="KW-1185">Reference proteome</keyword>
<protein>
    <submittedName>
        <fullName evidence="1">Ferric uptake regulation protein</fullName>
    </submittedName>
</protein>
<dbReference type="RefSeq" id="WP_085225934.1">
    <property type="nucleotide sequence ID" value="NZ_AP022576.1"/>
</dbReference>
<evidence type="ECO:0000313" key="2">
    <source>
        <dbReference type="Proteomes" id="UP000193010"/>
    </source>
</evidence>
<comment type="caution">
    <text evidence="1">The sequence shown here is derived from an EMBL/GenBank/DDBJ whole genome shotgun (WGS) entry which is preliminary data.</text>
</comment>
<dbReference type="AlphaFoldDB" id="A0A1X1TTR1"/>
<proteinExistence type="predicted"/>
<dbReference type="Proteomes" id="UP000193010">
    <property type="component" value="Unassembled WGS sequence"/>
</dbReference>
<evidence type="ECO:0000313" key="1">
    <source>
        <dbReference type="EMBL" id="ORV47933.1"/>
    </source>
</evidence>
<reference evidence="1 2" key="1">
    <citation type="submission" date="2016-01" db="EMBL/GenBank/DDBJ databases">
        <title>The new phylogeny of the genus Mycobacterium.</title>
        <authorList>
            <person name="Tarcisio F."/>
            <person name="Conor M."/>
            <person name="Antonella G."/>
            <person name="Elisabetta G."/>
            <person name="Giulia F.S."/>
            <person name="Sara T."/>
            <person name="Anna F."/>
            <person name="Clotilde B."/>
            <person name="Roberto B."/>
            <person name="Veronica D.S."/>
            <person name="Fabio R."/>
            <person name="Monica P."/>
            <person name="Olivier J."/>
            <person name="Enrico T."/>
            <person name="Nicola S."/>
        </authorList>
    </citation>
    <scope>NUCLEOTIDE SEQUENCE [LARGE SCALE GENOMIC DNA]</scope>
    <source>
        <strain evidence="1 2">DSM 44852</strain>
    </source>
</reference>
<name>A0A1X1TTR1_MYCFL</name>
<sequence>MVKAKTKIKTCVHCGHTFDASGRQRDLSDPDWHPHASNYCSHECSDQFYCDLSHNCSTHVKEKARREAAKARQT</sequence>
<dbReference type="EMBL" id="LQOV01000034">
    <property type="protein sequence ID" value="ORV47933.1"/>
    <property type="molecule type" value="Genomic_DNA"/>
</dbReference>
<organism evidence="1 2">
    <name type="scientific">Mycobacterium florentinum</name>
    <dbReference type="NCBI Taxonomy" id="292462"/>
    <lineage>
        <taxon>Bacteria</taxon>
        <taxon>Bacillati</taxon>
        <taxon>Actinomycetota</taxon>
        <taxon>Actinomycetes</taxon>
        <taxon>Mycobacteriales</taxon>
        <taxon>Mycobacteriaceae</taxon>
        <taxon>Mycobacterium</taxon>
        <taxon>Mycobacterium simiae complex</taxon>
    </lineage>
</organism>
<gene>
    <name evidence="1" type="ORF">AWC05_04940</name>
</gene>
<accession>A0A1X1TTR1</accession>